<evidence type="ECO:0000256" key="10">
    <source>
        <dbReference type="RuleBase" id="RU000577"/>
    </source>
</evidence>
<dbReference type="InterPro" id="IPR013159">
    <property type="entry name" value="DnaA_C"/>
</dbReference>
<dbReference type="AlphaFoldDB" id="A0A1F5ZPV1"/>
<dbReference type="Gene3D" id="3.40.50.300">
    <property type="entry name" value="P-loop containing nucleotide triphosphate hydrolases"/>
    <property type="match status" value="1"/>
</dbReference>
<dbReference type="InterPro" id="IPR020591">
    <property type="entry name" value="Chromosome_initiator_DnaA-like"/>
</dbReference>
<keyword evidence="2 8" id="KW-0963">Cytoplasm</keyword>
<protein>
    <recommendedName>
        <fullName evidence="8 9">Chromosomal replication initiator protein DnaA</fullName>
    </recommendedName>
</protein>
<comment type="domain">
    <text evidence="8">Domain I is involved in oligomerization and binding regulators, domain II is flexibile and of varying length in different bacteria, domain III forms the AAA+ region, while domain IV binds dsDNA.</text>
</comment>
<dbReference type="Pfam" id="PF08299">
    <property type="entry name" value="Bac_DnaA_C"/>
    <property type="match status" value="1"/>
</dbReference>
<gene>
    <name evidence="8" type="primary">dnaA</name>
    <name evidence="14" type="ORF">A2773_05465</name>
</gene>
<dbReference type="GO" id="GO:0006270">
    <property type="term" value="P:DNA replication initiation"/>
    <property type="evidence" value="ECO:0007669"/>
    <property type="project" value="UniProtKB-UniRule"/>
</dbReference>
<evidence type="ECO:0000313" key="14">
    <source>
        <dbReference type="EMBL" id="OGG14499.1"/>
    </source>
</evidence>
<dbReference type="STRING" id="1798375.A2773_05465"/>
<evidence type="ECO:0000256" key="9">
    <source>
        <dbReference type="NCBIfam" id="TIGR00362"/>
    </source>
</evidence>
<dbReference type="InterPro" id="IPR010921">
    <property type="entry name" value="Trp_repressor/repl_initiator"/>
</dbReference>
<evidence type="ECO:0000313" key="15">
    <source>
        <dbReference type="Proteomes" id="UP000177383"/>
    </source>
</evidence>
<dbReference type="GO" id="GO:0005524">
    <property type="term" value="F:ATP binding"/>
    <property type="evidence" value="ECO:0007669"/>
    <property type="project" value="UniProtKB-UniRule"/>
</dbReference>
<dbReference type="Gene3D" id="1.10.1750.10">
    <property type="match status" value="1"/>
</dbReference>
<dbReference type="CDD" id="cd00009">
    <property type="entry name" value="AAA"/>
    <property type="match status" value="1"/>
</dbReference>
<dbReference type="InterPro" id="IPR018312">
    <property type="entry name" value="Chromosome_initiator_DnaA_CS"/>
</dbReference>
<evidence type="ECO:0000256" key="7">
    <source>
        <dbReference type="ARBA" id="ARBA00023125"/>
    </source>
</evidence>
<evidence type="ECO:0000256" key="1">
    <source>
        <dbReference type="ARBA" id="ARBA00006583"/>
    </source>
</evidence>
<evidence type="ECO:0000256" key="2">
    <source>
        <dbReference type="ARBA" id="ARBA00022490"/>
    </source>
</evidence>
<dbReference type="PANTHER" id="PTHR30050">
    <property type="entry name" value="CHROMOSOMAL REPLICATION INITIATOR PROTEIN DNAA"/>
    <property type="match status" value="1"/>
</dbReference>
<keyword evidence="3 8" id="KW-0235">DNA replication</keyword>
<evidence type="ECO:0000256" key="8">
    <source>
        <dbReference type="HAMAP-Rule" id="MF_00377"/>
    </source>
</evidence>
<dbReference type="SUPFAM" id="SSF48295">
    <property type="entry name" value="TrpR-like"/>
    <property type="match status" value="1"/>
</dbReference>
<proteinExistence type="inferred from homology"/>
<comment type="subunit">
    <text evidence="8">Oligomerizes as a right-handed, spiral filament on DNA at oriC.</text>
</comment>
<dbReference type="HAMAP" id="MF_00377">
    <property type="entry name" value="DnaA_bact"/>
    <property type="match status" value="1"/>
</dbReference>
<comment type="caution">
    <text evidence="8">Lacks conserved residue(s) required for the propagation of feature annotation.</text>
</comment>
<feature type="binding site" evidence="8">
    <location>
        <position position="157"/>
    </location>
    <ligand>
        <name>ATP</name>
        <dbReference type="ChEBI" id="CHEBI:30616"/>
    </ligand>
</feature>
<organism evidence="14 15">
    <name type="scientific">Candidatus Gottesmanbacteria bacterium RIFCSPHIGHO2_01_FULL_39_10</name>
    <dbReference type="NCBI Taxonomy" id="1798375"/>
    <lineage>
        <taxon>Bacteria</taxon>
        <taxon>Candidatus Gottesmaniibacteriota</taxon>
    </lineage>
</organism>
<evidence type="ECO:0000256" key="5">
    <source>
        <dbReference type="ARBA" id="ARBA00022840"/>
    </source>
</evidence>
<accession>A0A1F5ZPV1</accession>
<feature type="region of interest" description="Domain IV, binds dsDNA" evidence="8">
    <location>
        <begin position="326"/>
        <end position="447"/>
    </location>
</feature>
<dbReference type="GO" id="GO:0005886">
    <property type="term" value="C:plasma membrane"/>
    <property type="evidence" value="ECO:0007669"/>
    <property type="project" value="TreeGrafter"/>
</dbReference>
<evidence type="ECO:0000256" key="6">
    <source>
        <dbReference type="ARBA" id="ARBA00023121"/>
    </source>
</evidence>
<keyword evidence="4 8" id="KW-0547">Nucleotide-binding</keyword>
<comment type="similarity">
    <text evidence="1 8 11">Belongs to the DnaA family.</text>
</comment>
<feature type="domain" description="Chromosomal replication initiator DnaA C-terminal" evidence="13">
    <location>
        <begin position="355"/>
        <end position="424"/>
    </location>
</feature>
<dbReference type="GO" id="GO:0008289">
    <property type="term" value="F:lipid binding"/>
    <property type="evidence" value="ECO:0007669"/>
    <property type="project" value="UniProtKB-KW"/>
</dbReference>
<dbReference type="InterPro" id="IPR003593">
    <property type="entry name" value="AAA+_ATPase"/>
</dbReference>
<evidence type="ECO:0000259" key="12">
    <source>
        <dbReference type="SMART" id="SM00382"/>
    </source>
</evidence>
<dbReference type="SUPFAM" id="SSF52540">
    <property type="entry name" value="P-loop containing nucleoside triphosphate hydrolases"/>
    <property type="match status" value="1"/>
</dbReference>
<dbReference type="SMART" id="SM00760">
    <property type="entry name" value="Bac_DnaA_C"/>
    <property type="match status" value="1"/>
</dbReference>
<feature type="binding site" evidence="8">
    <location>
        <position position="156"/>
    </location>
    <ligand>
        <name>ATP</name>
        <dbReference type="ChEBI" id="CHEBI:30616"/>
    </ligand>
</feature>
<reference evidence="14 15" key="1">
    <citation type="journal article" date="2016" name="Nat. Commun.">
        <title>Thousands of microbial genomes shed light on interconnected biogeochemical processes in an aquifer system.</title>
        <authorList>
            <person name="Anantharaman K."/>
            <person name="Brown C.T."/>
            <person name="Hug L.A."/>
            <person name="Sharon I."/>
            <person name="Castelle C.J."/>
            <person name="Probst A.J."/>
            <person name="Thomas B.C."/>
            <person name="Singh A."/>
            <person name="Wilkins M.J."/>
            <person name="Karaoz U."/>
            <person name="Brodie E.L."/>
            <person name="Williams K.H."/>
            <person name="Hubbard S.S."/>
            <person name="Banfield J.F."/>
        </authorList>
    </citation>
    <scope>NUCLEOTIDE SEQUENCE [LARGE SCALE GENOMIC DNA]</scope>
</reference>
<sequence>MDTQKLWQLVLNEIELQVSRAVYKTIFAQTSLVDLTQTTAVIGCSNPLLINIIEKRYSSLIKNTLDTLSKGNVTLSFVAKQTPSKKPLSGPLFNQIKSERSIFDIKRYARLNPNLNFENYAVSSSNQMAYAATQAVANSPGSSYNPLFLYGGVGVGKTHLMQSIGNVLVEKNPKTRVIFTMGEEFTNEIIEAIRNKTTDVFKKKYRSADLLLLDDIQFIAGKNTVQEEFFYTFNAIAQSGGQIVMTSDKPPHEIARLEDRLRSRFEGGLIIDISPPDFELRTAILLIKARQRNVDLPIEVAKMIATNIEDTRKLDGTLIRLITESATRKTAIDEAMVRNILGKTKIEVNNQRKLSPSHALNTVAGFYDLKISAIKSDRRDKPLSLPRQILYYILRIELGMPLMEIGSFLGGRDHTTILYGVRKIAKLLTNDEKIRGDILGIKERLVE</sequence>
<keyword evidence="6 8" id="KW-0446">Lipid-binding</keyword>
<dbReference type="InterPro" id="IPR024633">
    <property type="entry name" value="DnaA_N_dom"/>
</dbReference>
<evidence type="ECO:0000259" key="13">
    <source>
        <dbReference type="SMART" id="SM00760"/>
    </source>
</evidence>
<dbReference type="Pfam" id="PF00308">
    <property type="entry name" value="Bac_DnaA"/>
    <property type="match status" value="1"/>
</dbReference>
<dbReference type="NCBIfam" id="TIGR00362">
    <property type="entry name" value="DnaA"/>
    <property type="match status" value="1"/>
</dbReference>
<dbReference type="FunFam" id="3.40.50.300:FF:000668">
    <property type="entry name" value="Chromosomal replication initiator protein DnaA"/>
    <property type="match status" value="1"/>
</dbReference>
<dbReference type="Proteomes" id="UP000177383">
    <property type="component" value="Unassembled WGS sequence"/>
</dbReference>
<dbReference type="Gene3D" id="1.10.8.60">
    <property type="match status" value="1"/>
</dbReference>
<dbReference type="GO" id="GO:0003688">
    <property type="term" value="F:DNA replication origin binding"/>
    <property type="evidence" value="ECO:0007669"/>
    <property type="project" value="UniProtKB-UniRule"/>
</dbReference>
<dbReference type="PRINTS" id="PR00051">
    <property type="entry name" value="DNAA"/>
</dbReference>
<evidence type="ECO:0000256" key="4">
    <source>
        <dbReference type="ARBA" id="ARBA00022741"/>
    </source>
</evidence>
<dbReference type="InterPro" id="IPR001957">
    <property type="entry name" value="Chromosome_initiator_DnaA"/>
</dbReference>
<keyword evidence="7 8" id="KW-0238">DNA-binding</keyword>
<name>A0A1F5ZPV1_9BACT</name>
<dbReference type="InterPro" id="IPR027417">
    <property type="entry name" value="P-loop_NTPase"/>
</dbReference>
<keyword evidence="5 8" id="KW-0067">ATP-binding</keyword>
<evidence type="ECO:0000256" key="11">
    <source>
        <dbReference type="RuleBase" id="RU004227"/>
    </source>
</evidence>
<comment type="function">
    <text evidence="8 10">Plays an essential role in the initiation and regulation of chromosomal replication. ATP-DnaA binds to the origin of replication (oriC) to initiate formation of the DNA replication initiation complex once per cell cycle. Binds the DnaA box (a 9 base pair repeat at the origin) and separates the double-stranded (ds)DNA. Forms a right-handed helical filament on oriC DNA; dsDNA binds to the exterior of the filament while single-stranded (ss)DNA is stabiized in the filament's interior. The ATP-DnaA-oriC complex binds and stabilizes one strand of the AT-rich DNA unwinding element (DUE), permitting loading of DNA polymerase. After initiation quickly degrades to an ADP-DnaA complex that is not apt for DNA replication. Binds acidic phospholipids.</text>
</comment>
<feature type="binding site" evidence="8">
    <location>
        <position position="158"/>
    </location>
    <ligand>
        <name>ATP</name>
        <dbReference type="ChEBI" id="CHEBI:30616"/>
    </ligand>
</feature>
<dbReference type="EMBL" id="MFJE01000015">
    <property type="protein sequence ID" value="OGG14499.1"/>
    <property type="molecule type" value="Genomic_DNA"/>
</dbReference>
<feature type="domain" description="AAA+ ATPase" evidence="12">
    <location>
        <begin position="143"/>
        <end position="275"/>
    </location>
</feature>
<dbReference type="Gene3D" id="3.30.300.180">
    <property type="match status" value="1"/>
</dbReference>
<dbReference type="Pfam" id="PF11638">
    <property type="entry name" value="DnaA_N"/>
    <property type="match status" value="1"/>
</dbReference>
<dbReference type="InterPro" id="IPR038454">
    <property type="entry name" value="DnaA_N_sf"/>
</dbReference>
<dbReference type="InterPro" id="IPR013317">
    <property type="entry name" value="DnaA_dom"/>
</dbReference>
<comment type="subcellular location">
    <subcellularLocation>
        <location evidence="8">Cytoplasm</location>
    </subcellularLocation>
</comment>
<feature type="region of interest" description="Domain I, interacts with DnaA modulators" evidence="8">
    <location>
        <begin position="1"/>
        <end position="80"/>
    </location>
</feature>
<dbReference type="PROSITE" id="PS01008">
    <property type="entry name" value="DNAA"/>
    <property type="match status" value="1"/>
</dbReference>
<dbReference type="PANTHER" id="PTHR30050:SF2">
    <property type="entry name" value="CHROMOSOMAL REPLICATION INITIATOR PROTEIN DNAA"/>
    <property type="match status" value="1"/>
</dbReference>
<comment type="caution">
    <text evidence="14">The sequence shown here is derived from an EMBL/GenBank/DDBJ whole genome shotgun (WGS) entry which is preliminary data.</text>
</comment>
<feature type="binding site" evidence="8">
    <location>
        <position position="154"/>
    </location>
    <ligand>
        <name>ATP</name>
        <dbReference type="ChEBI" id="CHEBI:30616"/>
    </ligand>
</feature>
<dbReference type="GO" id="GO:0005737">
    <property type="term" value="C:cytoplasm"/>
    <property type="evidence" value="ECO:0007669"/>
    <property type="project" value="UniProtKB-SubCell"/>
</dbReference>
<evidence type="ECO:0000256" key="3">
    <source>
        <dbReference type="ARBA" id="ARBA00022705"/>
    </source>
</evidence>
<dbReference type="GO" id="GO:0006275">
    <property type="term" value="P:regulation of DNA replication"/>
    <property type="evidence" value="ECO:0007669"/>
    <property type="project" value="UniProtKB-UniRule"/>
</dbReference>
<dbReference type="CDD" id="cd06571">
    <property type="entry name" value="Bac_DnaA_C"/>
    <property type="match status" value="1"/>
</dbReference>
<dbReference type="SMART" id="SM00382">
    <property type="entry name" value="AAA"/>
    <property type="match status" value="1"/>
</dbReference>